<dbReference type="InterPro" id="IPR004299">
    <property type="entry name" value="MBOAT_fam"/>
</dbReference>
<comment type="pathway">
    <text evidence="2">Lipid metabolism; phospholipid metabolism.</text>
</comment>
<comment type="similarity">
    <text evidence="3">Belongs to the membrane-bound acyltransferase family.</text>
</comment>
<keyword evidence="5 11" id="KW-0812">Transmembrane</keyword>
<keyword evidence="8" id="KW-0012">Acyltransferase</keyword>
<dbReference type="GO" id="GO:0016020">
    <property type="term" value="C:membrane"/>
    <property type="evidence" value="ECO:0007669"/>
    <property type="project" value="UniProtKB-SubCell"/>
</dbReference>
<comment type="caution">
    <text evidence="12">The sequence shown here is derived from an EMBL/GenBank/DDBJ whole genome shotgun (WGS) entry which is preliminary data.</text>
</comment>
<feature type="transmembrane region" description="Helical" evidence="11">
    <location>
        <begin position="6"/>
        <end position="22"/>
    </location>
</feature>
<dbReference type="AlphaFoldDB" id="A0AAN7ZIK9"/>
<evidence type="ECO:0000256" key="9">
    <source>
        <dbReference type="ARBA" id="ARBA00025707"/>
    </source>
</evidence>
<evidence type="ECO:0000256" key="4">
    <source>
        <dbReference type="ARBA" id="ARBA00022679"/>
    </source>
</evidence>
<evidence type="ECO:0000256" key="5">
    <source>
        <dbReference type="ARBA" id="ARBA00022692"/>
    </source>
</evidence>
<dbReference type="GO" id="GO:0071617">
    <property type="term" value="F:lysophospholipid acyltransferase activity"/>
    <property type="evidence" value="ECO:0007669"/>
    <property type="project" value="TreeGrafter"/>
</dbReference>
<dbReference type="GO" id="GO:0030258">
    <property type="term" value="P:lipid modification"/>
    <property type="evidence" value="ECO:0007669"/>
    <property type="project" value="TreeGrafter"/>
</dbReference>
<evidence type="ECO:0000256" key="8">
    <source>
        <dbReference type="ARBA" id="ARBA00023315"/>
    </source>
</evidence>
<dbReference type="PANTHER" id="PTHR13906:SF16">
    <property type="entry name" value="LYSOPHOSPHOLIPID ACYLTRANSFERASE 7"/>
    <property type="match status" value="1"/>
</dbReference>
<keyword evidence="13" id="KW-1185">Reference proteome</keyword>
<keyword evidence="4" id="KW-0808">Transferase</keyword>
<evidence type="ECO:0000313" key="13">
    <source>
        <dbReference type="Proteomes" id="UP001329430"/>
    </source>
</evidence>
<accession>A0AAN7ZIK9</accession>
<feature type="transmembrane region" description="Helical" evidence="11">
    <location>
        <begin position="228"/>
        <end position="247"/>
    </location>
</feature>
<dbReference type="PANTHER" id="PTHR13906">
    <property type="entry name" value="PORCUPINE"/>
    <property type="match status" value="1"/>
</dbReference>
<comment type="pathway">
    <text evidence="9">Phospholipid metabolism.</text>
</comment>
<evidence type="ECO:0000256" key="1">
    <source>
        <dbReference type="ARBA" id="ARBA00004141"/>
    </source>
</evidence>
<gene>
    <name evidence="12" type="ORF">RI129_009758</name>
</gene>
<keyword evidence="6 11" id="KW-1133">Transmembrane helix</keyword>
<dbReference type="GO" id="GO:0006661">
    <property type="term" value="P:phosphatidylinositol biosynthetic process"/>
    <property type="evidence" value="ECO:0007669"/>
    <property type="project" value="TreeGrafter"/>
</dbReference>
<dbReference type="EMBL" id="JAVRBK010000007">
    <property type="protein sequence ID" value="KAK5641211.1"/>
    <property type="molecule type" value="Genomic_DNA"/>
</dbReference>
<keyword evidence="7 11" id="KW-0472">Membrane</keyword>
<evidence type="ECO:0000256" key="10">
    <source>
        <dbReference type="ARBA" id="ARBA00093678"/>
    </source>
</evidence>
<evidence type="ECO:0000256" key="2">
    <source>
        <dbReference type="ARBA" id="ARBA00005074"/>
    </source>
</evidence>
<comment type="subcellular location">
    <subcellularLocation>
        <location evidence="1">Membrane</location>
        <topology evidence="1">Multi-pass membrane protein</topology>
    </subcellularLocation>
</comment>
<protein>
    <recommendedName>
        <fullName evidence="10">Lysophospholipid acyltransferase 7</fullName>
    </recommendedName>
</protein>
<dbReference type="Pfam" id="PF03062">
    <property type="entry name" value="MBOAT"/>
    <property type="match status" value="1"/>
</dbReference>
<feature type="transmembrane region" description="Helical" evidence="11">
    <location>
        <begin position="58"/>
        <end position="87"/>
    </location>
</feature>
<dbReference type="InterPro" id="IPR049941">
    <property type="entry name" value="LPLAT_7/PORCN-like"/>
</dbReference>
<feature type="transmembrane region" description="Helical" evidence="11">
    <location>
        <begin position="392"/>
        <end position="415"/>
    </location>
</feature>
<proteinExistence type="inferred from homology"/>
<reference evidence="12 13" key="1">
    <citation type="journal article" date="2024" name="Insects">
        <title>An Improved Chromosome-Level Genome Assembly of the Firefly Pyrocoelia pectoralis.</title>
        <authorList>
            <person name="Fu X."/>
            <person name="Meyer-Rochow V.B."/>
            <person name="Ballantyne L."/>
            <person name="Zhu X."/>
        </authorList>
    </citation>
    <scope>NUCLEOTIDE SEQUENCE [LARGE SCALE GENOMIC DNA]</scope>
    <source>
        <strain evidence="12">XCY_ONT2</strain>
    </source>
</reference>
<dbReference type="GO" id="GO:0044233">
    <property type="term" value="C:mitochondria-associated endoplasmic reticulum membrane contact site"/>
    <property type="evidence" value="ECO:0007669"/>
    <property type="project" value="TreeGrafter"/>
</dbReference>
<feature type="transmembrane region" description="Helical" evidence="11">
    <location>
        <begin position="34"/>
        <end position="52"/>
    </location>
</feature>
<sequence length="459" mass="53750">MDLDDIIYMVILLFCIGFGTIYREIKSTEQKKWVGSGLGVLIILIVSGYHIWHPICTFLINAAIILILPKSYSHLISFGFSFLYLLFFRTTLYFGIPYPPTHTNMIQMIMTLKLAGLGFEVNMSYLNRKKGTSEEWVGEEDLTFLDVFHYTFNYIGLSTGPYYRYRTHKDFFNQPFHNYVSCNQETMKKLVVVPMFVIMFLGATYFWPLSYAQSDEFYAYRSWLYRLWYTWPTFLIFRLRLYIGMILSECICTMAGLGAYPQLCKAKPGEGPTESFKQMNAMAKNPALCKTEQYDFETIHNVNPYEADFCTTFRNGIKNWNICVQYWFAVNVYKRFPNKRLRTVATMVLSAYWHGVYTGHYVCLGLAAFYLAIEDVYIKLFIKGNLGNSLKIWEWIIWFLKMQAFSYLSMAFVLLSLSDIHRYYASCYYIGFVGAALMYALGLKLLKNKRLKDKDIKQN</sequence>
<evidence type="ECO:0000256" key="11">
    <source>
        <dbReference type="SAM" id="Phobius"/>
    </source>
</evidence>
<evidence type="ECO:0000313" key="12">
    <source>
        <dbReference type="EMBL" id="KAK5641211.1"/>
    </source>
</evidence>
<evidence type="ECO:0000256" key="3">
    <source>
        <dbReference type="ARBA" id="ARBA00010323"/>
    </source>
</evidence>
<organism evidence="12 13">
    <name type="scientific">Pyrocoelia pectoralis</name>
    <dbReference type="NCBI Taxonomy" id="417401"/>
    <lineage>
        <taxon>Eukaryota</taxon>
        <taxon>Metazoa</taxon>
        <taxon>Ecdysozoa</taxon>
        <taxon>Arthropoda</taxon>
        <taxon>Hexapoda</taxon>
        <taxon>Insecta</taxon>
        <taxon>Pterygota</taxon>
        <taxon>Neoptera</taxon>
        <taxon>Endopterygota</taxon>
        <taxon>Coleoptera</taxon>
        <taxon>Polyphaga</taxon>
        <taxon>Elateriformia</taxon>
        <taxon>Elateroidea</taxon>
        <taxon>Lampyridae</taxon>
        <taxon>Lampyrinae</taxon>
        <taxon>Pyrocoelia</taxon>
    </lineage>
</organism>
<evidence type="ECO:0000256" key="6">
    <source>
        <dbReference type="ARBA" id="ARBA00022989"/>
    </source>
</evidence>
<dbReference type="Proteomes" id="UP001329430">
    <property type="component" value="Chromosome 7"/>
</dbReference>
<feature type="transmembrane region" description="Helical" evidence="11">
    <location>
        <begin position="427"/>
        <end position="446"/>
    </location>
</feature>
<feature type="transmembrane region" description="Helical" evidence="11">
    <location>
        <begin position="344"/>
        <end position="372"/>
    </location>
</feature>
<feature type="transmembrane region" description="Helical" evidence="11">
    <location>
        <begin position="190"/>
        <end position="208"/>
    </location>
</feature>
<evidence type="ECO:0000256" key="7">
    <source>
        <dbReference type="ARBA" id="ARBA00023136"/>
    </source>
</evidence>
<name>A0AAN7ZIK9_9COLE</name>